<reference evidence="1 2" key="1">
    <citation type="submission" date="2020-11" db="EMBL/GenBank/DDBJ databases">
        <authorList>
            <person name="Kim M.K."/>
        </authorList>
    </citation>
    <scope>NUCLEOTIDE SEQUENCE [LARGE SCALE GENOMIC DNA]</scope>
    <source>
        <strain evidence="1 2">BT662</strain>
    </source>
</reference>
<dbReference type="RefSeq" id="WP_196294904.1">
    <property type="nucleotide sequence ID" value="NZ_JADQDM010000015.1"/>
</dbReference>
<comment type="caution">
    <text evidence="1">The sequence shown here is derived from an EMBL/GenBank/DDBJ whole genome shotgun (WGS) entry which is preliminary data.</text>
</comment>
<gene>
    <name evidence="1" type="ORF">I2H31_20400</name>
</gene>
<keyword evidence="2" id="KW-1185">Reference proteome</keyword>
<dbReference type="Gene3D" id="3.40.50.1110">
    <property type="entry name" value="SGNH hydrolase"/>
    <property type="match status" value="2"/>
</dbReference>
<dbReference type="EMBL" id="JADQDM010000015">
    <property type="protein sequence ID" value="MBF9223477.1"/>
    <property type="molecule type" value="Genomic_DNA"/>
</dbReference>
<dbReference type="SUPFAM" id="SSF52266">
    <property type="entry name" value="SGNH hydrolase"/>
    <property type="match status" value="2"/>
</dbReference>
<evidence type="ECO:0000313" key="1">
    <source>
        <dbReference type="EMBL" id="MBF9223477.1"/>
    </source>
</evidence>
<protein>
    <submittedName>
        <fullName evidence="1">G-D-S-L family lipolytic protein</fullName>
    </submittedName>
</protein>
<organism evidence="1 2">
    <name type="scientific">Hymenobacter ruricola</name>
    <dbReference type="NCBI Taxonomy" id="2791023"/>
    <lineage>
        <taxon>Bacteria</taxon>
        <taxon>Pseudomonadati</taxon>
        <taxon>Bacteroidota</taxon>
        <taxon>Cytophagia</taxon>
        <taxon>Cytophagales</taxon>
        <taxon>Hymenobacteraceae</taxon>
        <taxon>Hymenobacter</taxon>
    </lineage>
</organism>
<dbReference type="Proteomes" id="UP000618931">
    <property type="component" value="Unassembled WGS sequence"/>
</dbReference>
<evidence type="ECO:0000313" key="2">
    <source>
        <dbReference type="Proteomes" id="UP000618931"/>
    </source>
</evidence>
<sequence>MKLFIKRSAPVLGLLGLGLAGCQPNIDEPKASAGQANFATYIAVGNSLTAGYSDNGLYLEGQQNSYPSILAQQFAKVGGGPFVQPLFDGANQSNGSGYLKIAGFVNGSPSLALETSSLAVISGSQAAGTNLLAKATASAQNQNLGVPGIRVADVQTAGYGFNNPAGFNNYFERLLGSANATASYQQYVQERVNTLKPTFFTNWLGNNDVLGYATSGGVAPMTTEAEFTLKYNAITDVLTAGGAKGLLATIPNVANVPLFTTVPTAAVIAQINATPIPATLEPTIKAALGLPQTSPLPAGLRFGFYITTGAGVKRLATPSDLLLLTAQAAINVPSTNPMQPFPSGVGLEIPGAPAATVTALAASSNALATNFVLDQAEVAAVQTRTAALNAVITTTANQKGLAVFDSNTFFNGVATNGLVINAVNNSAAFVTGNLFSLDGVHPTPRGYAVVANEMIRAINAKYGSAVPGVDATQYRGVKFPQ</sequence>
<dbReference type="InterPro" id="IPR036514">
    <property type="entry name" value="SGNH_hydro_sf"/>
</dbReference>
<dbReference type="PROSITE" id="PS51257">
    <property type="entry name" value="PROKAR_LIPOPROTEIN"/>
    <property type="match status" value="1"/>
</dbReference>
<proteinExistence type="predicted"/>
<name>A0ABS0I995_9BACT</name>
<accession>A0ABS0I995</accession>